<dbReference type="Proteomes" id="UP000316726">
    <property type="component" value="Chromosome 5"/>
</dbReference>
<accession>A0A5B8MKW0</accession>
<sequence>MTDNKLLVWDTTRSAYKLTEAGNDAIVRIEDAIHRHKQEDLLRKLRGKVSSGDKPRRDLESDEEVAPHLVRLFFNLVADAKSVRSTLGEVKQNLECGGVTLEENLNKVLYCIRVSNEIGRLYSRLCGLFEGNLETSKNQQKVLLEAVMGENEEEFSSVAELSEKMVLSCLPGGDFAGKLLCILYVVSCRQSSPVSPRPRPQACKGIKDVMDRYVNQRANDLVERLERDPSVAAFVQEQYAEHTSLKFLFDFKLKGHEVAWPTEAGTTTHSVGQVIYHSVMDATVELSRKGQGALPALVWSHVKVCGGEEGDQDMKVLLPENGSESPPEGADGDFDDGLKLLKAGLDMSGVRARQPLKVDEVVVATALGNAVDATSGGEWVKPRPGLLSLASVFVQGLKNFSNGVNVAVLGFPHSTSMKDLFVLHSKSMHLSESAETVAKTIQNLAQAQEIVLDEGKGTKAFVDRRTVSLEDATRDIKSVRKALMLVIAKLSDLLMGEIKTAAENLFTRREESNQDLFENVDLICKTMLKPIFETLQVAHPVTRAKFSLHGVVAVIHGVLMALKKDKKTPDGSQRLAAGLKKSLDLIDSCMDDGPGSPRLTDMVQGDSNYHLYESSVMRSQLVLKVLNDSPEALDARGLLPDIEEWSLRK</sequence>
<keyword evidence="2" id="KW-1185">Reference proteome</keyword>
<proteinExistence type="predicted"/>
<gene>
    <name evidence="1" type="ORF">A3770_05p36110</name>
</gene>
<protein>
    <submittedName>
        <fullName evidence="1">Uncharacterized protein</fullName>
    </submittedName>
</protein>
<evidence type="ECO:0000313" key="1">
    <source>
        <dbReference type="EMBL" id="QDZ21093.1"/>
    </source>
</evidence>
<reference evidence="1 2" key="1">
    <citation type="submission" date="2018-07" db="EMBL/GenBank/DDBJ databases">
        <title>The complete nuclear genome of the prasinophyte Chloropicon primus (CCMP1205).</title>
        <authorList>
            <person name="Pombert J.-F."/>
            <person name="Otis C."/>
            <person name="Turmel M."/>
            <person name="Lemieux C."/>
        </authorList>
    </citation>
    <scope>NUCLEOTIDE SEQUENCE [LARGE SCALE GENOMIC DNA]</scope>
    <source>
        <strain evidence="1 2">CCMP1205</strain>
    </source>
</reference>
<dbReference type="EMBL" id="CP031038">
    <property type="protein sequence ID" value="QDZ21093.1"/>
    <property type="molecule type" value="Genomic_DNA"/>
</dbReference>
<name>A0A5B8MKW0_9CHLO</name>
<evidence type="ECO:0000313" key="2">
    <source>
        <dbReference type="Proteomes" id="UP000316726"/>
    </source>
</evidence>
<dbReference type="AlphaFoldDB" id="A0A5B8MKW0"/>
<organism evidence="1 2">
    <name type="scientific">Chloropicon primus</name>
    <dbReference type="NCBI Taxonomy" id="1764295"/>
    <lineage>
        <taxon>Eukaryota</taxon>
        <taxon>Viridiplantae</taxon>
        <taxon>Chlorophyta</taxon>
        <taxon>Chloropicophyceae</taxon>
        <taxon>Chloropicales</taxon>
        <taxon>Chloropicaceae</taxon>
        <taxon>Chloropicon</taxon>
    </lineage>
</organism>